<dbReference type="InterPro" id="IPR036392">
    <property type="entry name" value="PLAT/LH2_dom_sf"/>
</dbReference>
<dbReference type="GO" id="GO:0050982">
    <property type="term" value="P:detection of mechanical stimulus"/>
    <property type="evidence" value="ECO:0007669"/>
    <property type="project" value="TreeGrafter"/>
</dbReference>
<dbReference type="AlphaFoldDB" id="A0A820DDM0"/>
<dbReference type="PANTHER" id="PTHR10877:SF150">
    <property type="entry name" value="REJ DOMAIN-CONTAINING PROTEIN"/>
    <property type="match status" value="1"/>
</dbReference>
<dbReference type="GO" id="GO:0005262">
    <property type="term" value="F:calcium channel activity"/>
    <property type="evidence" value="ECO:0007669"/>
    <property type="project" value="TreeGrafter"/>
</dbReference>
<keyword evidence="3 7" id="KW-0812">Transmembrane</keyword>
<dbReference type="Pfam" id="PF01477">
    <property type="entry name" value="PLAT"/>
    <property type="match status" value="1"/>
</dbReference>
<dbReference type="InterPro" id="IPR051223">
    <property type="entry name" value="Polycystin"/>
</dbReference>
<feature type="transmembrane region" description="Helical" evidence="7">
    <location>
        <begin position="265"/>
        <end position="283"/>
    </location>
</feature>
<dbReference type="PROSITE" id="PS50095">
    <property type="entry name" value="PLAT"/>
    <property type="match status" value="1"/>
</dbReference>
<evidence type="ECO:0000256" key="6">
    <source>
        <dbReference type="PROSITE-ProRule" id="PRU00152"/>
    </source>
</evidence>
<dbReference type="Gene3D" id="2.60.220.50">
    <property type="match status" value="1"/>
</dbReference>
<evidence type="ECO:0000256" key="5">
    <source>
        <dbReference type="ARBA" id="ARBA00023136"/>
    </source>
</evidence>
<feature type="non-terminal residue" evidence="9">
    <location>
        <position position="1"/>
    </location>
</feature>
<evidence type="ECO:0000256" key="3">
    <source>
        <dbReference type="ARBA" id="ARBA00022692"/>
    </source>
</evidence>
<gene>
    <name evidence="9" type="ORF">KXQ929_LOCUS41710</name>
</gene>
<evidence type="ECO:0000256" key="2">
    <source>
        <dbReference type="ARBA" id="ARBA00007200"/>
    </source>
</evidence>
<dbReference type="InterPro" id="IPR001024">
    <property type="entry name" value="PLAT/LH2_dom"/>
</dbReference>
<keyword evidence="5 7" id="KW-0472">Membrane</keyword>
<dbReference type="Proteomes" id="UP000663868">
    <property type="component" value="Unassembled WGS sequence"/>
</dbReference>
<keyword evidence="4 7" id="KW-1133">Transmembrane helix</keyword>
<evidence type="ECO:0000256" key="7">
    <source>
        <dbReference type="SAM" id="Phobius"/>
    </source>
</evidence>
<dbReference type="SUPFAM" id="SSF49723">
    <property type="entry name" value="Lipase/lipooxygenase domain (PLAT/LH2 domain)"/>
    <property type="match status" value="1"/>
</dbReference>
<evidence type="ECO:0000256" key="4">
    <source>
        <dbReference type="ARBA" id="ARBA00022989"/>
    </source>
</evidence>
<feature type="domain" description="PLAT" evidence="8">
    <location>
        <begin position="308"/>
        <end position="427"/>
    </location>
</feature>
<dbReference type="EMBL" id="CAJOBB010009580">
    <property type="protein sequence ID" value="CAF4230540.1"/>
    <property type="molecule type" value="Genomic_DNA"/>
</dbReference>
<sequence length="639" mass="73398">SRVDPLASFGNFQNTNLSRSISLSIIDQNGNEVSFEASQNNPIQMIIPRDPNVLIPSMYLQNVTSINSTINNLLFNYHYINITSSLPISVHFEIHSLNRSLTYLFIYKFDQTPQLNSSINLIDGWTIFCPFNLTNDDIYRYFIDNQQTPTHPSLIFGIRELNSTETNNYCLNNSSINRSLPITDQPFNFTSNYKLRTYTSGCYYLDENNQWKSDGLTVGPLTNLYETECLSTHLTTFAGGFIVLPAPINWSYVLANADFMRNKTVYLTIIITSIIYIILMIYARFKDKKDFEKLGVTPLADNHKSDHYYYQILVFTGLRTNAGTDSKVYFVLSGDDDQTQIRLFSDPHRKIFQRGGIDSFIIAVPKSLGLLNYIRIWHDNTGEGSSASWYLKYIIVRDLQSMDKSHFISQQWFAVEKDDGRIERILSIASEAEKQKFSYVLSKKAYHSISDGHLWFSIFSRPPSNKFTRVQRCTCCFVLFFSSMLINIMYYDLSNEAKASSETHSGALLISPFYIAPQQIGIGIMVELFTLIPSLLIVQFFRRIRSRQHISRLHEALYKIKPSQKTSTNIHAIKKKQCSISFPRWCLFIAYGLSMIIIVISIFFIIVRGIEFGDVKTQQWLTSVVTGFFSSVILTQPIK</sequence>
<feature type="non-terminal residue" evidence="9">
    <location>
        <position position="639"/>
    </location>
</feature>
<dbReference type="SMART" id="SM00308">
    <property type="entry name" value="LH2"/>
    <property type="match status" value="1"/>
</dbReference>
<dbReference type="Gene3D" id="2.60.60.20">
    <property type="entry name" value="PLAT/LH2 domain"/>
    <property type="match status" value="1"/>
</dbReference>
<comment type="similarity">
    <text evidence="2">Belongs to the polycystin family.</text>
</comment>
<evidence type="ECO:0000259" key="8">
    <source>
        <dbReference type="PROSITE" id="PS50095"/>
    </source>
</evidence>
<organism evidence="9 10">
    <name type="scientific">Adineta steineri</name>
    <dbReference type="NCBI Taxonomy" id="433720"/>
    <lineage>
        <taxon>Eukaryota</taxon>
        <taxon>Metazoa</taxon>
        <taxon>Spiralia</taxon>
        <taxon>Gnathifera</taxon>
        <taxon>Rotifera</taxon>
        <taxon>Eurotatoria</taxon>
        <taxon>Bdelloidea</taxon>
        <taxon>Adinetida</taxon>
        <taxon>Adinetidae</taxon>
        <taxon>Adineta</taxon>
    </lineage>
</organism>
<dbReference type="CDD" id="cd01752">
    <property type="entry name" value="PLAT_polycystin"/>
    <property type="match status" value="1"/>
</dbReference>
<dbReference type="SMART" id="SM00303">
    <property type="entry name" value="GPS"/>
    <property type="match status" value="1"/>
</dbReference>
<comment type="caution">
    <text evidence="6">Lacks conserved residue(s) required for the propagation of feature annotation.</text>
</comment>
<dbReference type="GO" id="GO:0016020">
    <property type="term" value="C:membrane"/>
    <property type="evidence" value="ECO:0007669"/>
    <property type="project" value="UniProtKB-SubCell"/>
</dbReference>
<dbReference type="InterPro" id="IPR042060">
    <property type="entry name" value="PLAT_polycystin1"/>
</dbReference>
<protein>
    <recommendedName>
        <fullName evidence="8">PLAT domain-containing protein</fullName>
    </recommendedName>
</protein>
<feature type="transmembrane region" description="Helical" evidence="7">
    <location>
        <begin position="520"/>
        <end position="541"/>
    </location>
</feature>
<name>A0A820DDM0_9BILA</name>
<reference evidence="9" key="1">
    <citation type="submission" date="2021-02" db="EMBL/GenBank/DDBJ databases">
        <authorList>
            <person name="Nowell W R."/>
        </authorList>
    </citation>
    <scope>NUCLEOTIDE SEQUENCE</scope>
</reference>
<accession>A0A820DDM0</accession>
<proteinExistence type="inferred from homology"/>
<dbReference type="InterPro" id="IPR000203">
    <property type="entry name" value="GPS"/>
</dbReference>
<evidence type="ECO:0000313" key="10">
    <source>
        <dbReference type="Proteomes" id="UP000663868"/>
    </source>
</evidence>
<feature type="transmembrane region" description="Helical" evidence="7">
    <location>
        <begin position="619"/>
        <end position="638"/>
    </location>
</feature>
<comment type="subcellular location">
    <subcellularLocation>
        <location evidence="1">Membrane</location>
    </subcellularLocation>
</comment>
<comment type="caution">
    <text evidence="9">The sequence shown here is derived from an EMBL/GenBank/DDBJ whole genome shotgun (WGS) entry which is preliminary data.</text>
</comment>
<evidence type="ECO:0000313" key="9">
    <source>
        <dbReference type="EMBL" id="CAF4230540.1"/>
    </source>
</evidence>
<dbReference type="PANTHER" id="PTHR10877">
    <property type="entry name" value="POLYCYSTIN FAMILY MEMBER"/>
    <property type="match status" value="1"/>
</dbReference>
<evidence type="ECO:0000256" key="1">
    <source>
        <dbReference type="ARBA" id="ARBA00004370"/>
    </source>
</evidence>
<dbReference type="FunFam" id="2.60.60.20:FF:000022">
    <property type="entry name" value="Uncharacterized protein"/>
    <property type="match status" value="1"/>
</dbReference>
<feature type="transmembrane region" description="Helical" evidence="7">
    <location>
        <begin position="585"/>
        <end position="607"/>
    </location>
</feature>
<feature type="transmembrane region" description="Helical" evidence="7">
    <location>
        <begin position="470"/>
        <end position="491"/>
    </location>
</feature>
<dbReference type="InterPro" id="IPR046338">
    <property type="entry name" value="GAIN_dom_sf"/>
</dbReference>